<dbReference type="AlphaFoldDB" id="A0A3B4CV61"/>
<dbReference type="OMA" id="LCASECK"/>
<feature type="chain" id="PRO_5043747310" description="Tubulin polymerization promoting protein" evidence="1">
    <location>
        <begin position="27"/>
        <end position="348"/>
    </location>
</feature>
<accession>A0A3B4CV61</accession>
<keyword evidence="1" id="KW-0732">Signal</keyword>
<keyword evidence="3" id="KW-1185">Reference proteome</keyword>
<protein>
    <recommendedName>
        <fullName evidence="4">Tubulin polymerization promoting protein</fullName>
    </recommendedName>
</protein>
<evidence type="ECO:0000313" key="3">
    <source>
        <dbReference type="Proteomes" id="UP001501920"/>
    </source>
</evidence>
<sequence length="348" mass="40708">MSFLRRVKIFSLSVCLIILSCLGCSADEVIKNYYTSTYGKLCYDTCKTHGKSYTRKGWDYCSPIEMRDYKGDACRDDHPCGKYDESYYWCKRKGWFGGWGYCGPVEPKTFLYISSTYRRMCTDDCSYDESYKYYWCHIDKGWDYCSPTPDVTYKNIPCRSDHSCGTHGYKYNWCWITAKKWDYCGVIKPGECTYYSTQRKKRQAKGNAVVFCTRTDKGNHVETTFYAESNPRALTDGSQIRNDITNLIALWDNRCLGNQARSNLIISRNLRIDLQGLLYIDGQQYYNLQIQLNAPRRPGQSTTFSQVFIPRNIPIPVRYVRFAFVESFRRRARVTVVRNDTRPKLPPK</sequence>
<dbReference type="Proteomes" id="UP001501920">
    <property type="component" value="Chromosome 22"/>
</dbReference>
<evidence type="ECO:0008006" key="4">
    <source>
        <dbReference type="Google" id="ProtNLM"/>
    </source>
</evidence>
<organism evidence="2 3">
    <name type="scientific">Pygocentrus nattereri</name>
    <name type="common">Red-bellied piranha</name>
    <dbReference type="NCBI Taxonomy" id="42514"/>
    <lineage>
        <taxon>Eukaryota</taxon>
        <taxon>Metazoa</taxon>
        <taxon>Chordata</taxon>
        <taxon>Craniata</taxon>
        <taxon>Vertebrata</taxon>
        <taxon>Euteleostomi</taxon>
        <taxon>Actinopterygii</taxon>
        <taxon>Neopterygii</taxon>
        <taxon>Teleostei</taxon>
        <taxon>Ostariophysi</taxon>
        <taxon>Characiformes</taxon>
        <taxon>Characoidei</taxon>
        <taxon>Pygocentrus</taxon>
    </lineage>
</organism>
<name>A0A3B4CV61_PYGNA</name>
<feature type="signal peptide" evidence="1">
    <location>
        <begin position="1"/>
        <end position="26"/>
    </location>
</feature>
<dbReference type="PANTHER" id="PTHR34261">
    <property type="entry name" value="APC REGULATOR OF WNT-SIGNALING PATHWAY-RELATED"/>
    <property type="match status" value="1"/>
</dbReference>
<proteinExistence type="predicted"/>
<evidence type="ECO:0000313" key="2">
    <source>
        <dbReference type="Ensembl" id="ENSPNAP00000014409.2"/>
    </source>
</evidence>
<reference evidence="2 3" key="1">
    <citation type="submission" date="2020-10" db="EMBL/GenBank/DDBJ databases">
        <title>Pygocentrus nattereri (red-bellied piranha) genome, fPygNat1, primary haplotype.</title>
        <authorList>
            <person name="Myers G."/>
            <person name="Meyer A."/>
            <person name="Karagic N."/>
            <person name="Pippel M."/>
            <person name="Winkler S."/>
            <person name="Tracey A."/>
            <person name="Wood J."/>
            <person name="Formenti G."/>
            <person name="Howe K."/>
            <person name="Fedrigo O."/>
            <person name="Jarvis E.D."/>
        </authorList>
    </citation>
    <scope>NUCLEOTIDE SEQUENCE [LARGE SCALE GENOMIC DNA]</scope>
</reference>
<gene>
    <name evidence="2" type="primary">SRPX</name>
</gene>
<evidence type="ECO:0000256" key="1">
    <source>
        <dbReference type="SAM" id="SignalP"/>
    </source>
</evidence>
<dbReference type="PANTHER" id="PTHR34261:SF1">
    <property type="entry name" value="TUBULIN POLYMERIZATION-PROMOTING PROTEIN"/>
    <property type="match status" value="1"/>
</dbReference>
<dbReference type="Ensembl" id="ENSPNAT00000022297.2">
    <property type="protein sequence ID" value="ENSPNAP00000014409.2"/>
    <property type="gene ID" value="ENSPNAG00000020323.2"/>
</dbReference>
<dbReference type="GeneTree" id="ENSGT00390000018035"/>
<reference evidence="2" key="3">
    <citation type="submission" date="2025-09" db="UniProtKB">
        <authorList>
            <consortium name="Ensembl"/>
        </authorList>
    </citation>
    <scope>IDENTIFICATION</scope>
</reference>
<dbReference type="InterPro" id="IPR053358">
    <property type="entry name" value="Diff-assoc_signaling"/>
</dbReference>
<dbReference type="PROSITE" id="PS51257">
    <property type="entry name" value="PROKAR_LIPOPROTEIN"/>
    <property type="match status" value="1"/>
</dbReference>
<reference evidence="2" key="2">
    <citation type="submission" date="2025-08" db="UniProtKB">
        <authorList>
            <consortium name="Ensembl"/>
        </authorList>
    </citation>
    <scope>IDENTIFICATION</scope>
</reference>